<accession>A0A8H6XRF7</accession>
<gene>
    <name evidence="1" type="ORF">MSAN_01802800</name>
</gene>
<reference evidence="1" key="1">
    <citation type="submission" date="2020-05" db="EMBL/GenBank/DDBJ databases">
        <title>Mycena genomes resolve the evolution of fungal bioluminescence.</title>
        <authorList>
            <person name="Tsai I.J."/>
        </authorList>
    </citation>
    <scope>NUCLEOTIDE SEQUENCE</scope>
    <source>
        <strain evidence="1">160909Yilan</strain>
    </source>
</reference>
<evidence type="ECO:0000313" key="2">
    <source>
        <dbReference type="Proteomes" id="UP000623467"/>
    </source>
</evidence>
<keyword evidence="2" id="KW-1185">Reference proteome</keyword>
<evidence type="ECO:0000313" key="1">
    <source>
        <dbReference type="EMBL" id="KAF7346653.1"/>
    </source>
</evidence>
<dbReference type="OrthoDB" id="3269400at2759"/>
<comment type="caution">
    <text evidence="1">The sequence shown here is derived from an EMBL/GenBank/DDBJ whole genome shotgun (WGS) entry which is preliminary data.</text>
</comment>
<name>A0A8H6XRF7_9AGAR</name>
<sequence length="221" mass="24153">MPKATTQVCCICGADPNASPSLTALLEPLPASSSLNIARLLNTNDVPQDADIPPIQQTIVAAEDRLCALDAQILPLKAALAQLVQRRTKIAEHLREHRAVLSVVRRVPPDLICEIFDLATVRSRAGPGAPPWRLGCISRSWRQYTVEYPLLWSCLTIPESPLDQGVMTTCLSALRTQLLRSGAASLDIYWSAVDSQSRPAHIGPHTSAFQFLAQFVPCRQI</sequence>
<dbReference type="Proteomes" id="UP000623467">
    <property type="component" value="Unassembled WGS sequence"/>
</dbReference>
<proteinExistence type="predicted"/>
<dbReference type="AlphaFoldDB" id="A0A8H6XRF7"/>
<dbReference type="EMBL" id="JACAZH010000018">
    <property type="protein sequence ID" value="KAF7346653.1"/>
    <property type="molecule type" value="Genomic_DNA"/>
</dbReference>
<organism evidence="1 2">
    <name type="scientific">Mycena sanguinolenta</name>
    <dbReference type="NCBI Taxonomy" id="230812"/>
    <lineage>
        <taxon>Eukaryota</taxon>
        <taxon>Fungi</taxon>
        <taxon>Dikarya</taxon>
        <taxon>Basidiomycota</taxon>
        <taxon>Agaricomycotina</taxon>
        <taxon>Agaricomycetes</taxon>
        <taxon>Agaricomycetidae</taxon>
        <taxon>Agaricales</taxon>
        <taxon>Marasmiineae</taxon>
        <taxon>Mycenaceae</taxon>
        <taxon>Mycena</taxon>
    </lineage>
</organism>
<protein>
    <submittedName>
        <fullName evidence="1">F-box domain-containing protein</fullName>
    </submittedName>
</protein>